<evidence type="ECO:0000313" key="1">
    <source>
        <dbReference type="EMBL" id="MPC46147.1"/>
    </source>
</evidence>
<name>A0A5B7FLA8_PORTR</name>
<reference evidence="1 2" key="1">
    <citation type="submission" date="2019-05" db="EMBL/GenBank/DDBJ databases">
        <title>Another draft genome of Portunus trituberculatus and its Hox gene families provides insights of decapod evolution.</title>
        <authorList>
            <person name="Jeong J.-H."/>
            <person name="Song I."/>
            <person name="Kim S."/>
            <person name="Choi T."/>
            <person name="Kim D."/>
            <person name="Ryu S."/>
            <person name="Kim W."/>
        </authorList>
    </citation>
    <scope>NUCLEOTIDE SEQUENCE [LARGE SCALE GENOMIC DNA]</scope>
    <source>
        <tissue evidence="1">Muscle</tissue>
    </source>
</reference>
<sequence>MMRKTAVGEIPSLGLIPRGLPSPACLGRLLSSPVMLLTCRRQHFPALF</sequence>
<evidence type="ECO:0000313" key="2">
    <source>
        <dbReference type="Proteomes" id="UP000324222"/>
    </source>
</evidence>
<organism evidence="1 2">
    <name type="scientific">Portunus trituberculatus</name>
    <name type="common">Swimming crab</name>
    <name type="synonym">Neptunus trituberculatus</name>
    <dbReference type="NCBI Taxonomy" id="210409"/>
    <lineage>
        <taxon>Eukaryota</taxon>
        <taxon>Metazoa</taxon>
        <taxon>Ecdysozoa</taxon>
        <taxon>Arthropoda</taxon>
        <taxon>Crustacea</taxon>
        <taxon>Multicrustacea</taxon>
        <taxon>Malacostraca</taxon>
        <taxon>Eumalacostraca</taxon>
        <taxon>Eucarida</taxon>
        <taxon>Decapoda</taxon>
        <taxon>Pleocyemata</taxon>
        <taxon>Brachyura</taxon>
        <taxon>Eubrachyura</taxon>
        <taxon>Portunoidea</taxon>
        <taxon>Portunidae</taxon>
        <taxon>Portuninae</taxon>
        <taxon>Portunus</taxon>
    </lineage>
</organism>
<proteinExistence type="predicted"/>
<protein>
    <submittedName>
        <fullName evidence="1">Uncharacterized protein</fullName>
    </submittedName>
</protein>
<comment type="caution">
    <text evidence="1">The sequence shown here is derived from an EMBL/GenBank/DDBJ whole genome shotgun (WGS) entry which is preliminary data.</text>
</comment>
<accession>A0A5B7FLA8</accession>
<dbReference type="Proteomes" id="UP000324222">
    <property type="component" value="Unassembled WGS sequence"/>
</dbReference>
<keyword evidence="2" id="KW-1185">Reference proteome</keyword>
<dbReference type="AlphaFoldDB" id="A0A5B7FLA8"/>
<dbReference type="EMBL" id="VSRR010007065">
    <property type="protein sequence ID" value="MPC46147.1"/>
    <property type="molecule type" value="Genomic_DNA"/>
</dbReference>
<gene>
    <name evidence="1" type="ORF">E2C01_039856</name>
</gene>